<protein>
    <submittedName>
        <fullName evidence="1">Uncharacterized protein</fullName>
    </submittedName>
</protein>
<dbReference type="RefSeq" id="WP_248842532.1">
    <property type="nucleotide sequence ID" value="NZ_CAWMUS010000026.1"/>
</dbReference>
<evidence type="ECO:0000313" key="1">
    <source>
        <dbReference type="EMBL" id="KPD01940.1"/>
    </source>
</evidence>
<reference evidence="1 2" key="1">
    <citation type="submission" date="2015-07" db="EMBL/GenBank/DDBJ databases">
        <title>ATOL: Assembling a taxonomically balanced genome-scale reconstruction of the evolutionary history of the Enterobacteriaceae.</title>
        <authorList>
            <person name="Plunkett G.III."/>
            <person name="Neeno-Eckwall E.C."/>
            <person name="Glasner J.D."/>
            <person name="Perna N.T."/>
        </authorList>
    </citation>
    <scope>NUCLEOTIDE SEQUENCE [LARGE SCALE GENOMIC DNA]</scope>
    <source>
        <strain evidence="1 2">ATCC 35017</strain>
    </source>
</reference>
<gene>
    <name evidence="1" type="ORF">M992_2483</name>
</gene>
<name>A0A0N0I9D2_9GAMM</name>
<dbReference type="EMBL" id="LGAA01000026">
    <property type="protein sequence ID" value="KPD01940.1"/>
    <property type="molecule type" value="Genomic_DNA"/>
</dbReference>
<organism evidence="1 2">
    <name type="scientific">Moellerella wisconsensis ATCC 35017</name>
    <dbReference type="NCBI Taxonomy" id="1354267"/>
    <lineage>
        <taxon>Bacteria</taxon>
        <taxon>Pseudomonadati</taxon>
        <taxon>Pseudomonadota</taxon>
        <taxon>Gammaproteobacteria</taxon>
        <taxon>Enterobacterales</taxon>
        <taxon>Morganellaceae</taxon>
        <taxon>Moellerella</taxon>
    </lineage>
</organism>
<comment type="caution">
    <text evidence="1">The sequence shown here is derived from an EMBL/GenBank/DDBJ whole genome shotgun (WGS) entry which is preliminary data.</text>
</comment>
<accession>A0A0N0I9D2</accession>
<proteinExistence type="predicted"/>
<dbReference type="Proteomes" id="UP000053226">
    <property type="component" value="Unassembled WGS sequence"/>
</dbReference>
<sequence length="159" mass="17867">MSMTANKENFMQFVEGLDEMGIMSGRTAGNIRNAVTALSDSIPNDLLATEWDLQGIVDKFREGVDVKDDTAKTYLSRFKSAVDKFIAHTEGKELTSMVKRKPAQKKKVEVIEEETVKTFSLPIPLREDLIVTIENLPRDLSEDESTRIATIIQSFAIKQ</sequence>
<dbReference type="AlphaFoldDB" id="A0A0N0I9D2"/>
<keyword evidence="2" id="KW-1185">Reference proteome</keyword>
<evidence type="ECO:0000313" key="2">
    <source>
        <dbReference type="Proteomes" id="UP000053226"/>
    </source>
</evidence>